<sequence>MSAIDFSTWTDAQLEVGARFAATPADSEAIAAEQAKRAGTDDGSKARVDALLSNSRRPRRR</sequence>
<organism evidence="2 3">
    <name type="scientific">Microbacterium phage Bernstein</name>
    <dbReference type="NCBI Taxonomy" id="2419972"/>
    <lineage>
        <taxon>Viruses</taxon>
        <taxon>Duplodnaviria</taxon>
        <taxon>Heunggongvirae</taxon>
        <taxon>Uroviricota</taxon>
        <taxon>Caudoviricetes</taxon>
        <taxon>Armstrongvirus</taxon>
        <taxon>Armstrongvirus armstrong</taxon>
    </lineage>
</organism>
<reference evidence="2 3" key="1">
    <citation type="submission" date="2018-09" db="EMBL/GenBank/DDBJ databases">
        <authorList>
            <person name="Divens A.M."/>
            <person name="Stoner T.H."/>
            <person name="Garlena R.A."/>
            <person name="Russell D.A."/>
            <person name="Pope W.H."/>
            <person name="Jacobs-Sera D."/>
            <person name="Hatfull G.F."/>
        </authorList>
    </citation>
    <scope>NUCLEOTIDE SEQUENCE [LARGE SCALE GENOMIC DNA]</scope>
</reference>
<name>A0A3G2KDC6_9CAUD</name>
<evidence type="ECO:0000313" key="3">
    <source>
        <dbReference type="Proteomes" id="UP000267815"/>
    </source>
</evidence>
<protein>
    <submittedName>
        <fullName evidence="2">Uncharacterized protein</fullName>
    </submittedName>
</protein>
<evidence type="ECO:0000313" key="2">
    <source>
        <dbReference type="EMBL" id="AYN57014.1"/>
    </source>
</evidence>
<accession>A0A3G2KDC6</accession>
<proteinExistence type="predicted"/>
<feature type="region of interest" description="Disordered" evidence="1">
    <location>
        <begin position="23"/>
        <end position="61"/>
    </location>
</feature>
<feature type="compositionally biased region" description="Basic and acidic residues" evidence="1">
    <location>
        <begin position="34"/>
        <end position="48"/>
    </location>
</feature>
<evidence type="ECO:0000256" key="1">
    <source>
        <dbReference type="SAM" id="MobiDB-lite"/>
    </source>
</evidence>
<dbReference type="Proteomes" id="UP000267815">
    <property type="component" value="Segment"/>
</dbReference>
<dbReference type="EMBL" id="MH834599">
    <property type="protein sequence ID" value="AYN57014.1"/>
    <property type="molecule type" value="Genomic_DNA"/>
</dbReference>
<gene>
    <name evidence="2" type="primary">37</name>
    <name evidence="2" type="ORF">PBI_BERNSTEIN_37</name>
</gene>